<dbReference type="PANTHER" id="PTHR43798">
    <property type="entry name" value="MONOACYLGLYCEROL LIPASE"/>
    <property type="match status" value="1"/>
</dbReference>
<dbReference type="GO" id="GO:0016020">
    <property type="term" value="C:membrane"/>
    <property type="evidence" value="ECO:0007669"/>
    <property type="project" value="TreeGrafter"/>
</dbReference>
<dbReference type="OrthoDB" id="334507at2"/>
<dbReference type="RefSeq" id="WP_084388701.1">
    <property type="nucleotide sequence ID" value="NZ_BCSX01000064.1"/>
</dbReference>
<dbReference type="PRINTS" id="PR00111">
    <property type="entry name" value="ABHYDROLASE"/>
</dbReference>
<reference evidence="3" key="1">
    <citation type="journal article" date="2016" name="Genome Announc.">
        <title>Draft Genome Sequences of Five Rapidly Growing Mycobacterium Species, M. thermoresistibile, M. fortuitum subsp. acetamidolyticum, M. canariasense, M. brisbanense, and M. novocastrense.</title>
        <authorList>
            <person name="Katahira K."/>
            <person name="Ogura Y."/>
            <person name="Gotoh Y."/>
            <person name="Hayashi T."/>
        </authorList>
    </citation>
    <scope>NUCLEOTIDE SEQUENCE [LARGE SCALE GENOMIC DNA]</scope>
    <source>
        <strain evidence="3">JCM15654</strain>
    </source>
</reference>
<comment type="caution">
    <text evidence="2">The sequence shown here is derived from an EMBL/GenBank/DDBJ whole genome shotgun (WGS) entry which is preliminary data.</text>
</comment>
<dbReference type="InterPro" id="IPR029058">
    <property type="entry name" value="AB_hydrolase_fold"/>
</dbReference>
<dbReference type="GO" id="GO:0047372">
    <property type="term" value="F:monoacylglycerol lipase activity"/>
    <property type="evidence" value="ECO:0007669"/>
    <property type="project" value="TreeGrafter"/>
</dbReference>
<dbReference type="SUPFAM" id="SSF53474">
    <property type="entry name" value="alpha/beta-Hydrolases"/>
    <property type="match status" value="1"/>
</dbReference>
<protein>
    <recommendedName>
        <fullName evidence="1">AB hydrolase-1 domain-containing protein</fullName>
    </recommendedName>
</protein>
<name>A0A117I8B3_9MYCO</name>
<dbReference type="Gene3D" id="3.40.50.1820">
    <property type="entry name" value="alpha/beta hydrolase"/>
    <property type="match status" value="1"/>
</dbReference>
<proteinExistence type="predicted"/>
<evidence type="ECO:0000313" key="2">
    <source>
        <dbReference type="EMBL" id="GAS92929.1"/>
    </source>
</evidence>
<reference evidence="3" key="2">
    <citation type="submission" date="2016-02" db="EMBL/GenBank/DDBJ databases">
        <title>Draft genome sequence of five rapidly growing Mycobacterium species.</title>
        <authorList>
            <person name="Katahira K."/>
            <person name="Gotou Y."/>
            <person name="Iida K."/>
            <person name="Ogura Y."/>
            <person name="Hayashi T."/>
        </authorList>
    </citation>
    <scope>NUCLEOTIDE SEQUENCE [LARGE SCALE GENOMIC DNA]</scope>
    <source>
        <strain evidence="3">JCM15654</strain>
    </source>
</reference>
<dbReference type="InterPro" id="IPR000073">
    <property type="entry name" value="AB_hydrolase_1"/>
</dbReference>
<sequence>MERTAQSWLEAGSHFEWTPTEPMRHTRTLNIFHAEFGDPEAPMLLMVHGFPTSSIDWQDVVEELSADYRVCVLDLPGFGFSDKPKGESYTLKRDSELLGYYLLDVLGAHEGAVVAHDRGDSVALAFARRCSAGETPFAVSNLVLSNGNIFLPLSNLNEFQRLVLHPESAPATVAAITPQLLAAGLGQTTFTPRRTLDDPAITALAETFAVNDGIGVIHDTIQYLVERSEHEEQWLQALAAMPVKTTVVWGLYDEISPLRVAAYVWNNYLATKPGDNEFWLLPGANHYLQNDQPAQFVHVLKATLSNSSPVVPGAVSADPGAPVFLDRSRPQLPTAQEVLAGA</sequence>
<accession>A0A117I8B3</accession>
<dbReference type="STRING" id="146020.RMCB_7025"/>
<dbReference type="AlphaFoldDB" id="A0A117I8B3"/>
<dbReference type="PANTHER" id="PTHR43798:SF33">
    <property type="entry name" value="HYDROLASE, PUTATIVE (AFU_ORTHOLOGUE AFUA_2G14860)-RELATED"/>
    <property type="match status" value="1"/>
</dbReference>
<gene>
    <name evidence="2" type="ORF">RMCB_7025</name>
</gene>
<dbReference type="EMBL" id="BCSX01000064">
    <property type="protein sequence ID" value="GAS92929.1"/>
    <property type="molecule type" value="Genomic_DNA"/>
</dbReference>
<dbReference type="Proteomes" id="UP000069620">
    <property type="component" value="Unassembled WGS sequence"/>
</dbReference>
<evidence type="ECO:0000259" key="1">
    <source>
        <dbReference type="Pfam" id="PF00561"/>
    </source>
</evidence>
<keyword evidence="3" id="KW-1185">Reference proteome</keyword>
<dbReference type="InterPro" id="IPR050266">
    <property type="entry name" value="AB_hydrolase_sf"/>
</dbReference>
<evidence type="ECO:0000313" key="3">
    <source>
        <dbReference type="Proteomes" id="UP000069620"/>
    </source>
</evidence>
<feature type="domain" description="AB hydrolase-1" evidence="1">
    <location>
        <begin position="42"/>
        <end position="289"/>
    </location>
</feature>
<dbReference type="GO" id="GO:0046464">
    <property type="term" value="P:acylglycerol catabolic process"/>
    <property type="evidence" value="ECO:0007669"/>
    <property type="project" value="TreeGrafter"/>
</dbReference>
<dbReference type="Pfam" id="PF00561">
    <property type="entry name" value="Abhydrolase_1"/>
    <property type="match status" value="1"/>
</dbReference>
<organism evidence="2 3">
    <name type="scientific">Mycolicibacterium brisbanense</name>
    <dbReference type="NCBI Taxonomy" id="146020"/>
    <lineage>
        <taxon>Bacteria</taxon>
        <taxon>Bacillati</taxon>
        <taxon>Actinomycetota</taxon>
        <taxon>Actinomycetes</taxon>
        <taxon>Mycobacteriales</taxon>
        <taxon>Mycobacteriaceae</taxon>
        <taxon>Mycolicibacterium</taxon>
    </lineage>
</organism>